<comment type="similarity">
    <text evidence="2">Belongs to the thioredoxin family. DsbA subfamily.</text>
</comment>
<comment type="subcellular location">
    <subcellularLocation>
        <location evidence="1 7">Periplasm</location>
    </subcellularLocation>
</comment>
<protein>
    <recommendedName>
        <fullName evidence="7">Thiol:disulfide interchange protein</fullName>
    </recommendedName>
</protein>
<evidence type="ECO:0000313" key="12">
    <source>
        <dbReference type="Proteomes" id="UP000054051"/>
    </source>
</evidence>
<evidence type="ECO:0000256" key="2">
    <source>
        <dbReference type="ARBA" id="ARBA00005791"/>
    </source>
</evidence>
<dbReference type="eggNOG" id="COG1651">
    <property type="taxonomic scope" value="Bacteria"/>
</dbReference>
<dbReference type="OrthoDB" id="9784896at2"/>
<dbReference type="PROSITE" id="PS00194">
    <property type="entry name" value="THIOREDOXIN_1"/>
    <property type="match status" value="1"/>
</dbReference>
<keyword evidence="5 7" id="KW-1015">Disulfide bond</keyword>
<dbReference type="InterPro" id="IPR017937">
    <property type="entry name" value="Thioredoxin_CS"/>
</dbReference>
<dbReference type="PANTHER" id="PTHR35891">
    <property type="entry name" value="THIOL:DISULFIDE INTERCHANGE PROTEIN DSBA"/>
    <property type="match status" value="1"/>
</dbReference>
<feature type="signal peptide" evidence="9">
    <location>
        <begin position="1"/>
        <end position="18"/>
    </location>
</feature>
<dbReference type="InterPro" id="IPR013766">
    <property type="entry name" value="Thioredoxin_domain"/>
</dbReference>
<sequence>MKKLLLMGLIWMGCAAQAAPAPAAPQAGKDYKVLENPQPVNAPAEKIEILEFFMYGCPHCEHFEPVLTGWVKKQSPDIVLKHVPLAFNKALAAHQKLYHALDALGLADQLTPSIFKAIHTERNYLLTPEAQAAFLAKKGVDKKKFLAAYHSFETANAVQRDNKWMADYKITATPALIVQGKYETSPAMTNNLEDVISVLDFLMQQIRAEKM</sequence>
<dbReference type="GO" id="GO:0015036">
    <property type="term" value="F:disulfide oxidoreductase activity"/>
    <property type="evidence" value="ECO:0007669"/>
    <property type="project" value="UniProtKB-ARBA"/>
</dbReference>
<name>G2J9W4_9BURK</name>
<feature type="domain" description="Thioredoxin" evidence="10">
    <location>
        <begin position="15"/>
        <end position="204"/>
    </location>
</feature>
<accession>G2J9W4</accession>
<evidence type="ECO:0000256" key="1">
    <source>
        <dbReference type="ARBA" id="ARBA00004418"/>
    </source>
</evidence>
<evidence type="ECO:0000256" key="5">
    <source>
        <dbReference type="ARBA" id="ARBA00023157"/>
    </source>
</evidence>
<dbReference type="Pfam" id="PF01323">
    <property type="entry name" value="DSBA"/>
    <property type="match status" value="1"/>
</dbReference>
<evidence type="ECO:0000256" key="6">
    <source>
        <dbReference type="ARBA" id="ARBA00023284"/>
    </source>
</evidence>
<dbReference type="GO" id="GO:0042597">
    <property type="term" value="C:periplasmic space"/>
    <property type="evidence" value="ECO:0007669"/>
    <property type="project" value="UniProtKB-SubCell"/>
</dbReference>
<keyword evidence="4 7" id="KW-0574">Periplasm</keyword>
<gene>
    <name evidence="11" type="primary">dsbA</name>
    <name evidence="11" type="ORF">CAGGBEG34_260009</name>
</gene>
<dbReference type="SUPFAM" id="SSF52833">
    <property type="entry name" value="Thioredoxin-like"/>
    <property type="match status" value="1"/>
</dbReference>
<comment type="caution">
    <text evidence="11">The sequence shown here is derived from an EMBL/GenBank/DDBJ whole genome shotgun (WGS) entry which is preliminary data.</text>
</comment>
<dbReference type="InterPro" id="IPR036249">
    <property type="entry name" value="Thioredoxin-like_sf"/>
</dbReference>
<dbReference type="RefSeq" id="WP_006682743.1">
    <property type="nucleotide sequence ID" value="NZ_CAFB01000043.1"/>
</dbReference>
<evidence type="ECO:0000256" key="4">
    <source>
        <dbReference type="ARBA" id="ARBA00022764"/>
    </source>
</evidence>
<evidence type="ECO:0000259" key="10">
    <source>
        <dbReference type="PROSITE" id="PS51352"/>
    </source>
</evidence>
<dbReference type="Proteomes" id="UP000054051">
    <property type="component" value="Unassembled WGS sequence"/>
</dbReference>
<keyword evidence="12" id="KW-1185">Reference proteome</keyword>
<keyword evidence="3 9" id="KW-0732">Signal</keyword>
<dbReference type="PANTHER" id="PTHR35891:SF3">
    <property type="entry name" value="THIOL:DISULFIDE INTERCHANGE PROTEIN DSBL"/>
    <property type="match status" value="1"/>
</dbReference>
<dbReference type="AlphaFoldDB" id="G2J9W4"/>
<evidence type="ECO:0000256" key="3">
    <source>
        <dbReference type="ARBA" id="ARBA00022729"/>
    </source>
</evidence>
<dbReference type="InterPro" id="IPR023205">
    <property type="entry name" value="DsbA/DsbL"/>
</dbReference>
<dbReference type="InterPro" id="IPR050824">
    <property type="entry name" value="Thiol_disulfide_DsbA"/>
</dbReference>
<dbReference type="GO" id="GO:0016853">
    <property type="term" value="F:isomerase activity"/>
    <property type="evidence" value="ECO:0007669"/>
    <property type="project" value="UniProtKB-KW"/>
</dbReference>
<dbReference type="Gene3D" id="3.40.30.10">
    <property type="entry name" value="Glutaredoxin"/>
    <property type="match status" value="1"/>
</dbReference>
<feature type="chain" id="PRO_5003431637" description="Thiol:disulfide interchange protein" evidence="9">
    <location>
        <begin position="19"/>
        <end position="211"/>
    </location>
</feature>
<dbReference type="PIRSF" id="PIRSF001488">
    <property type="entry name" value="Tdi_protein"/>
    <property type="match status" value="1"/>
</dbReference>
<dbReference type="InterPro" id="IPR001853">
    <property type="entry name" value="DSBA-like_thioredoxin_dom"/>
</dbReference>
<proteinExistence type="inferred from homology"/>
<evidence type="ECO:0000256" key="9">
    <source>
        <dbReference type="SAM" id="SignalP"/>
    </source>
</evidence>
<dbReference type="STRING" id="1070319.CAGGBEG34_260009"/>
<evidence type="ECO:0000313" key="11">
    <source>
        <dbReference type="EMBL" id="CCD29561.1"/>
    </source>
</evidence>
<dbReference type="CDD" id="cd03019">
    <property type="entry name" value="DsbA_DsbA"/>
    <property type="match status" value="1"/>
</dbReference>
<reference evidence="11 12" key="1">
    <citation type="submission" date="2011-08" db="EMBL/GenBank/DDBJ databases">
        <title>The genome of the obligate endobacterium of an arbuscular mycorrhizal fungus reveals an interphylum network of nutritional interactions.</title>
        <authorList>
            <person name="Ghignone S."/>
            <person name="Salvioli A."/>
            <person name="Anca I."/>
            <person name="Lumini E."/>
            <person name="Ortu G."/>
            <person name="Petiti L."/>
            <person name="Cruveiller S."/>
            <person name="Bianciotto V."/>
            <person name="Piffanelli P."/>
            <person name="Lanfranco L."/>
            <person name="Bonfante P."/>
        </authorList>
    </citation>
    <scope>NUCLEOTIDE SEQUENCE [LARGE SCALE GENOMIC DNA]</scope>
    <source>
        <strain evidence="11 12">BEG34</strain>
    </source>
</reference>
<dbReference type="PROSITE" id="PS51352">
    <property type="entry name" value="THIOREDOXIN_2"/>
    <property type="match status" value="1"/>
</dbReference>
<evidence type="ECO:0000256" key="7">
    <source>
        <dbReference type="PIRNR" id="PIRNR001488"/>
    </source>
</evidence>
<feature type="disulfide bond" description="Redox-active" evidence="8">
    <location>
        <begin position="57"/>
        <end position="60"/>
    </location>
</feature>
<keyword evidence="6" id="KW-0676">Redox-active center</keyword>
<evidence type="ECO:0000256" key="8">
    <source>
        <dbReference type="PIRSR" id="PIRSR001488-1"/>
    </source>
</evidence>
<dbReference type="EMBL" id="CAFB01000043">
    <property type="protein sequence ID" value="CCD29561.1"/>
    <property type="molecule type" value="Genomic_DNA"/>
</dbReference>
<keyword evidence="11" id="KW-0413">Isomerase</keyword>
<organism evidence="11 12">
    <name type="scientific">Candidatus Glomeribacter gigasporarum BEG34</name>
    <dbReference type="NCBI Taxonomy" id="1070319"/>
    <lineage>
        <taxon>Bacteria</taxon>
        <taxon>Pseudomonadati</taxon>
        <taxon>Pseudomonadota</taxon>
        <taxon>Betaproteobacteria</taxon>
        <taxon>Burkholderiales</taxon>
        <taxon>Burkholderiaceae</taxon>
        <taxon>Candidatus Glomeribacter</taxon>
    </lineage>
</organism>